<feature type="signal peptide" evidence="1">
    <location>
        <begin position="1"/>
        <end position="26"/>
    </location>
</feature>
<evidence type="ECO:0000313" key="3">
    <source>
        <dbReference type="EMBL" id="SCW62718.1"/>
    </source>
</evidence>
<sequence>MRKLFLKTGVACLVVAGIGMAMPVMAHTHKPAHKPTVSPVSKQFDQASRVTAERTVTVIQTGTSAAEPAQGDIGQIITMSEAVPVACPSGPVGSPEWEQVPEELRKHAIPGQCFSRLLMPPKTERYVEHVMVSPERVETRRIPEVVDMVDEDVMVRPERVERRLIPAVTHVETVTEVVRPASFREERIPAQYEMRTEHVMVRDARREWVRTDGIPTDAPMVTAGDHQPVDYRADGSLSWPGKYAEGTPEDAYYERDPSIWCLKVVPGVYEDRSYRVEVAPASVRRIEIPAETRQVRRTVIDRPERYEQVVIPAVMEQRRIRKVMQEARTETYTVPAVYDDVTRERVVGAPQSVWREVICGKNTSQAKIMEVQRALAAKGYNPGPIDGQLGRQTVSAMQKFQADNGLPQGQPSVEAVQMLGVPLVPLNRN</sequence>
<dbReference type="InterPro" id="IPR036366">
    <property type="entry name" value="PGBDSf"/>
</dbReference>
<feature type="domain" description="Peptidoglycan binding-like" evidence="2">
    <location>
        <begin position="366"/>
        <end position="408"/>
    </location>
</feature>
<dbReference type="SUPFAM" id="SSF47090">
    <property type="entry name" value="PGBD-like"/>
    <property type="match status" value="1"/>
</dbReference>
<dbReference type="Proteomes" id="UP000199150">
    <property type="component" value="Unassembled WGS sequence"/>
</dbReference>
<evidence type="ECO:0000259" key="2">
    <source>
        <dbReference type="Pfam" id="PF01471"/>
    </source>
</evidence>
<dbReference type="InterPro" id="IPR002477">
    <property type="entry name" value="Peptidoglycan-bd-like"/>
</dbReference>
<gene>
    <name evidence="3" type="ORF">SAMN02927928_2322</name>
</gene>
<proteinExistence type="predicted"/>
<dbReference type="Pfam" id="PF01471">
    <property type="entry name" value="PG_binding_1"/>
    <property type="match status" value="1"/>
</dbReference>
<protein>
    <submittedName>
        <fullName evidence="3">Putative peptidoglycan binding domain-containing protein</fullName>
    </submittedName>
</protein>
<feature type="chain" id="PRO_5011488673" evidence="1">
    <location>
        <begin position="27"/>
        <end position="429"/>
    </location>
</feature>
<dbReference type="EMBL" id="FMTS01000003">
    <property type="protein sequence ID" value="SCW62718.1"/>
    <property type="molecule type" value="Genomic_DNA"/>
</dbReference>
<dbReference type="OrthoDB" id="5395100at2"/>
<keyword evidence="4" id="KW-1185">Reference proteome</keyword>
<dbReference type="Gene3D" id="1.10.101.10">
    <property type="entry name" value="PGBD-like superfamily/PGBD"/>
    <property type="match status" value="1"/>
</dbReference>
<keyword evidence="1" id="KW-0732">Signal</keyword>
<organism evidence="3 4">
    <name type="scientific">Asticcacaulis taihuensis</name>
    <dbReference type="NCBI Taxonomy" id="260084"/>
    <lineage>
        <taxon>Bacteria</taxon>
        <taxon>Pseudomonadati</taxon>
        <taxon>Pseudomonadota</taxon>
        <taxon>Alphaproteobacteria</taxon>
        <taxon>Caulobacterales</taxon>
        <taxon>Caulobacteraceae</taxon>
        <taxon>Asticcacaulis</taxon>
    </lineage>
</organism>
<accession>A0A1G4S114</accession>
<dbReference type="InterPro" id="IPR036365">
    <property type="entry name" value="PGBD-like_sf"/>
</dbReference>
<reference evidence="4" key="1">
    <citation type="submission" date="2016-10" db="EMBL/GenBank/DDBJ databases">
        <authorList>
            <person name="Varghese N."/>
            <person name="Submissions S."/>
        </authorList>
    </citation>
    <scope>NUCLEOTIDE SEQUENCE [LARGE SCALE GENOMIC DNA]</scope>
    <source>
        <strain evidence="4">CGMCC 1.3431</strain>
    </source>
</reference>
<name>A0A1G4S114_9CAUL</name>
<dbReference type="STRING" id="260084.SAMN02927928_2322"/>
<evidence type="ECO:0000313" key="4">
    <source>
        <dbReference type="Proteomes" id="UP000199150"/>
    </source>
</evidence>
<dbReference type="RefSeq" id="WP_090647951.1">
    <property type="nucleotide sequence ID" value="NZ_CBCRYE010000001.1"/>
</dbReference>
<dbReference type="AlphaFoldDB" id="A0A1G4S114"/>
<evidence type="ECO:0000256" key="1">
    <source>
        <dbReference type="SAM" id="SignalP"/>
    </source>
</evidence>